<proteinExistence type="predicted"/>
<feature type="chain" id="PRO_5036474710" description="DUF4352 domain-containing protein" evidence="1">
    <location>
        <begin position="34"/>
        <end position="154"/>
    </location>
</feature>
<gene>
    <name evidence="2" type="ORF">KW868_04630</name>
</gene>
<accession>A0A8X8GHA2</accession>
<sequence>MLKLLKTITRLKTIKLTRLSLFCITAISTSVFAERTSDARSIQCLLDVTVTASQNFQTPVTQYTSIKNDGYPMLLIGIKIRNAYTADASKKIKTHHLYCLSLIGKQKDAYLSGPYQPNNIDVKVGDQLQLINIHSSGKSYPYWADFYFIQKRDQ</sequence>
<protein>
    <recommendedName>
        <fullName evidence="4">DUF4352 domain-containing protein</fullName>
    </recommendedName>
</protein>
<evidence type="ECO:0000313" key="2">
    <source>
        <dbReference type="EMBL" id="MCF0263752.1"/>
    </source>
</evidence>
<dbReference type="EMBL" id="JAHWXT010000001">
    <property type="protein sequence ID" value="MCF0263752.1"/>
    <property type="molecule type" value="Genomic_DNA"/>
</dbReference>
<organism evidence="2 3">
    <name type="scientific">Acinetobacter guillouiae</name>
    <name type="common">Acinetobacter genomosp. 11</name>
    <dbReference type="NCBI Taxonomy" id="106649"/>
    <lineage>
        <taxon>Bacteria</taxon>
        <taxon>Pseudomonadati</taxon>
        <taxon>Pseudomonadota</taxon>
        <taxon>Gammaproteobacteria</taxon>
        <taxon>Moraxellales</taxon>
        <taxon>Moraxellaceae</taxon>
        <taxon>Acinetobacter</taxon>
    </lineage>
</organism>
<reference evidence="2" key="1">
    <citation type="submission" date="2021-07" db="EMBL/GenBank/DDBJ databases">
        <authorList>
            <person name="Fernandez M."/>
            <person name="Pereira P."/>
            <person name="Torres Tejerizo G.A."/>
            <person name="Gonzalez P."/>
            <person name="Agostini E."/>
        </authorList>
    </citation>
    <scope>NUCLEOTIDE SEQUENCE</scope>
    <source>
        <strain evidence="2">SFC 500-1A</strain>
    </source>
</reference>
<comment type="caution">
    <text evidence="2">The sequence shown here is derived from an EMBL/GenBank/DDBJ whole genome shotgun (WGS) entry which is preliminary data.</text>
</comment>
<evidence type="ECO:0000313" key="3">
    <source>
        <dbReference type="Proteomes" id="UP000887320"/>
    </source>
</evidence>
<dbReference type="AlphaFoldDB" id="A0A8X8GHA2"/>
<keyword evidence="1" id="KW-0732">Signal</keyword>
<evidence type="ECO:0000256" key="1">
    <source>
        <dbReference type="SAM" id="SignalP"/>
    </source>
</evidence>
<evidence type="ECO:0008006" key="4">
    <source>
        <dbReference type="Google" id="ProtNLM"/>
    </source>
</evidence>
<dbReference type="Proteomes" id="UP000887320">
    <property type="component" value="Unassembled WGS sequence"/>
</dbReference>
<feature type="signal peptide" evidence="1">
    <location>
        <begin position="1"/>
        <end position="33"/>
    </location>
</feature>
<name>A0A8X8GHA2_ACIGI</name>
<dbReference type="RefSeq" id="WP_234622823.1">
    <property type="nucleotide sequence ID" value="NZ_JAHWXT010000001.1"/>
</dbReference>